<gene>
    <name evidence="5" type="ORF">H310_13084</name>
</gene>
<feature type="region of interest" description="Disordered" evidence="3">
    <location>
        <begin position="976"/>
        <end position="1055"/>
    </location>
</feature>
<evidence type="ECO:0000256" key="2">
    <source>
        <dbReference type="ARBA" id="ARBA00022490"/>
    </source>
</evidence>
<protein>
    <recommendedName>
        <fullName evidence="4">MIF4G domain-containing protein</fullName>
    </recommendedName>
</protein>
<feature type="compositionally biased region" description="Polar residues" evidence="3">
    <location>
        <begin position="981"/>
        <end position="990"/>
    </location>
</feature>
<dbReference type="eggNOG" id="KOG2051">
    <property type="taxonomic scope" value="Eukaryota"/>
</dbReference>
<reference evidence="5" key="1">
    <citation type="submission" date="2013-12" db="EMBL/GenBank/DDBJ databases">
        <title>The Genome Sequence of Aphanomyces invadans NJM9701.</title>
        <authorList>
            <consortium name="The Broad Institute Genomics Platform"/>
            <person name="Russ C."/>
            <person name="Tyler B."/>
            <person name="van West P."/>
            <person name="Dieguez-Uribeondo J."/>
            <person name="Young S.K."/>
            <person name="Zeng Q."/>
            <person name="Gargeya S."/>
            <person name="Fitzgerald M."/>
            <person name="Abouelleil A."/>
            <person name="Alvarado L."/>
            <person name="Chapman S.B."/>
            <person name="Gainer-Dewar J."/>
            <person name="Goldberg J."/>
            <person name="Griggs A."/>
            <person name="Gujja S."/>
            <person name="Hansen M."/>
            <person name="Howarth C."/>
            <person name="Imamovic A."/>
            <person name="Ireland A."/>
            <person name="Larimer J."/>
            <person name="McCowan C."/>
            <person name="Murphy C."/>
            <person name="Pearson M."/>
            <person name="Poon T.W."/>
            <person name="Priest M."/>
            <person name="Roberts A."/>
            <person name="Saif S."/>
            <person name="Shea T."/>
            <person name="Sykes S."/>
            <person name="Wortman J."/>
            <person name="Nusbaum C."/>
            <person name="Birren B."/>
        </authorList>
    </citation>
    <scope>NUCLEOTIDE SEQUENCE [LARGE SCALE GENOMIC DNA]</scope>
    <source>
        <strain evidence="5">NJM9701</strain>
    </source>
</reference>
<feature type="domain" description="MIF4G" evidence="4">
    <location>
        <begin position="63"/>
        <end position="289"/>
    </location>
</feature>
<accession>A0A024TEP3</accession>
<feature type="domain" description="MIF4G" evidence="4">
    <location>
        <begin position="494"/>
        <end position="683"/>
    </location>
</feature>
<dbReference type="OrthoDB" id="27832at2759"/>
<dbReference type="GO" id="GO:0003723">
    <property type="term" value="F:RNA binding"/>
    <property type="evidence" value="ECO:0007669"/>
    <property type="project" value="InterPro"/>
</dbReference>
<dbReference type="SUPFAM" id="SSF48371">
    <property type="entry name" value="ARM repeat"/>
    <property type="match status" value="2"/>
</dbReference>
<dbReference type="GeneID" id="20090134"/>
<dbReference type="GO" id="GO:0000184">
    <property type="term" value="P:nuclear-transcribed mRNA catabolic process, nonsense-mediated decay"/>
    <property type="evidence" value="ECO:0007669"/>
    <property type="project" value="InterPro"/>
</dbReference>
<keyword evidence="2" id="KW-0963">Cytoplasm</keyword>
<sequence length="1265" mass="140783">MRVLYGILPNEIKFTAFGNRNTSHRSNMQDSLRETLRQQNSREACAEMQKAISTGKVKLKSDLKKSSALVKKLKVLGDSNLQACLKDVSELNLTRYLSECVVSLVEAAGALKPSEVSSHVHLISALHQRYGVTDITEPLVQSYCAAAFAPPAVAPPGTPVDVAAKQRQLKRRLVTLRILTELFFVGVLTDASVIHNILHTVVTREELHAKPSKKQSSSQSSKQPPLDVPLLVSFAKYAGPDFLGTVSTESTSADGGSRGLCGASITVPAVIQAQLRALFDQAFDMIATMYVNQHQTVRKLEKRNMKEEVNRGELSEEHVADLAAATLLCEKLTGSITTLSEALQRPMPALPVDNSDDARLAQLLLWDGGEGRAELHADGPFDDEDTRSFYEDLPDLLELVPAVVLGLTETEVAELKMKKEASSAEAEAEAAAAAAHDDDGAIDDLAPPLVGDDADSGAADSEAPAAPNDTVLDTDDDKATASAAQTTSYHHQMDAFFASLEDMVNRDRCDKAAVDFCYRNTKAARTRLVNTLYSVPRTHLELLPYYSRLLAALARVLKEDVGGALVDLLVHEFNYFQKKKNQYRLESKVKNIRFLAELTKFKVAPPMVGFRCLRRCFSDFQGHNVVIATTFLETCGRFLYCSKYTHVRTAQCLDIMMRLKAAKHLDPLADTLVQNAFYMCKPPEVVARVKAPRDPIYLFMLHLLYSELTPESVGKVVRICRKFDWDHADTTRWFIKAVLKVTTAQVLHMAAVCDVVAGLSRYHEELSVYIVDTVIEAIQLHLTLNHYKYHQRNLGLVKLLGELYNHQLVTSVVVFDILYGFLNHSHDMAAATLPDEFVRRMALVPDMKYDRRMMMRHHPMTFWRRFDPRVPSDVDSDRNVFRVRLICALLETCGASFDRGITKRKLDRFLVFFQRYLLAKADVPLETEFVVLDTFDLLSTKDKVARYDSWEQVDAAAHAIWAVELQQAEKRVAKAKAASIPGSSAASTTVLPIPEEYDDDDDAGDNDDDDNSSSDDNERAGGGATSSEDEDEEDDEDEDEDDDEDDEDDVEEEEHIIVKHDAKIEEDDEFDKAFKAMMQSSVESRKHIPRVNADKMAIPTVVKTTHHVADEPTAASMVFRVLKRGNKGKLEAREILVPQATSLAQHSQRQEDAGKKEQSELKRLVLLNVERDEMNYEDEDGALSPPPTSASLQSNHTSRHYIKPTRHREPNNTSSYIVANPTGRGATWGTLESFLEMKKTSIVGVGPQAATRGGRAGGRGYRSGR</sequence>
<feature type="region of interest" description="Disordered" evidence="3">
    <location>
        <begin position="1246"/>
        <end position="1265"/>
    </location>
</feature>
<dbReference type="Pfam" id="PF02854">
    <property type="entry name" value="MIF4G"/>
    <property type="match status" value="2"/>
</dbReference>
<feature type="compositionally biased region" description="Acidic residues" evidence="3">
    <location>
        <begin position="995"/>
        <end position="1015"/>
    </location>
</feature>
<feature type="compositionally biased region" description="Low complexity" evidence="3">
    <location>
        <begin position="456"/>
        <end position="467"/>
    </location>
</feature>
<dbReference type="InterPro" id="IPR039762">
    <property type="entry name" value="Nmd2/UPF2"/>
</dbReference>
<dbReference type="Pfam" id="PF04050">
    <property type="entry name" value="Upf2"/>
    <property type="match status" value="1"/>
</dbReference>
<feature type="compositionally biased region" description="Acidic residues" evidence="3">
    <location>
        <begin position="1027"/>
        <end position="1054"/>
    </location>
</feature>
<dbReference type="Gene3D" id="1.25.40.180">
    <property type="match status" value="3"/>
</dbReference>
<dbReference type="GO" id="GO:0035145">
    <property type="term" value="C:exon-exon junction complex"/>
    <property type="evidence" value="ECO:0007669"/>
    <property type="project" value="TreeGrafter"/>
</dbReference>
<dbReference type="GO" id="GO:0005737">
    <property type="term" value="C:cytoplasm"/>
    <property type="evidence" value="ECO:0007669"/>
    <property type="project" value="UniProtKB-SubCell"/>
</dbReference>
<dbReference type="VEuPathDB" id="FungiDB:H310_13084"/>
<dbReference type="STRING" id="157072.A0A024TEP3"/>
<feature type="domain" description="MIF4G" evidence="4">
    <location>
        <begin position="698"/>
        <end position="941"/>
    </location>
</feature>
<dbReference type="PANTHER" id="PTHR12839">
    <property type="entry name" value="NONSENSE-MEDIATED MRNA DECAY PROTEIN 2 UP-FRAMESHIFT SUPPRESSOR 2"/>
    <property type="match status" value="1"/>
</dbReference>
<name>A0A024TEP3_9STRA</name>
<feature type="compositionally biased region" description="Gly residues" evidence="3">
    <location>
        <begin position="1254"/>
        <end position="1265"/>
    </location>
</feature>
<dbReference type="AlphaFoldDB" id="A0A024TEP3"/>
<feature type="region of interest" description="Disordered" evidence="3">
    <location>
        <begin position="427"/>
        <end position="486"/>
    </location>
</feature>
<evidence type="ECO:0000259" key="4">
    <source>
        <dbReference type="SMART" id="SM00543"/>
    </source>
</evidence>
<dbReference type="InterPro" id="IPR016024">
    <property type="entry name" value="ARM-type_fold"/>
</dbReference>
<dbReference type="InterPro" id="IPR007193">
    <property type="entry name" value="Upf2/Nmd2_C"/>
</dbReference>
<dbReference type="SMART" id="SM00543">
    <property type="entry name" value="MIF4G"/>
    <property type="match status" value="3"/>
</dbReference>
<dbReference type="PANTHER" id="PTHR12839:SF7">
    <property type="entry name" value="REGULATOR OF NONSENSE TRANSCRIPTS 2"/>
    <property type="match status" value="1"/>
</dbReference>
<feature type="region of interest" description="Disordered" evidence="3">
    <location>
        <begin position="1175"/>
        <end position="1197"/>
    </location>
</feature>
<dbReference type="RefSeq" id="XP_008878674.1">
    <property type="nucleotide sequence ID" value="XM_008880452.1"/>
</dbReference>
<proteinExistence type="predicted"/>
<comment type="subcellular location">
    <subcellularLocation>
        <location evidence="1">Cytoplasm</location>
    </subcellularLocation>
</comment>
<evidence type="ECO:0000313" key="5">
    <source>
        <dbReference type="EMBL" id="ETV92635.1"/>
    </source>
</evidence>
<dbReference type="InterPro" id="IPR003890">
    <property type="entry name" value="MIF4G-like_typ-3"/>
</dbReference>
<organism evidence="5">
    <name type="scientific">Aphanomyces invadans</name>
    <dbReference type="NCBI Taxonomy" id="157072"/>
    <lineage>
        <taxon>Eukaryota</taxon>
        <taxon>Sar</taxon>
        <taxon>Stramenopiles</taxon>
        <taxon>Oomycota</taxon>
        <taxon>Saprolegniomycetes</taxon>
        <taxon>Saprolegniales</taxon>
        <taxon>Verrucalvaceae</taxon>
        <taxon>Aphanomyces</taxon>
    </lineage>
</organism>
<dbReference type="EMBL" id="KI913998">
    <property type="protein sequence ID" value="ETV92635.1"/>
    <property type="molecule type" value="Genomic_DNA"/>
</dbReference>
<evidence type="ECO:0000256" key="1">
    <source>
        <dbReference type="ARBA" id="ARBA00004496"/>
    </source>
</evidence>
<evidence type="ECO:0000256" key="3">
    <source>
        <dbReference type="SAM" id="MobiDB-lite"/>
    </source>
</evidence>